<feature type="compositionally biased region" description="Polar residues" evidence="1">
    <location>
        <begin position="498"/>
        <end position="509"/>
    </location>
</feature>
<dbReference type="EMBL" id="CP003002">
    <property type="protein sequence ID" value="AEO54805.1"/>
    <property type="molecule type" value="Genomic_DNA"/>
</dbReference>
<dbReference type="InParanoid" id="G2Q725"/>
<evidence type="ECO:0000313" key="3">
    <source>
        <dbReference type="Proteomes" id="UP000007322"/>
    </source>
</evidence>
<evidence type="ECO:0000256" key="1">
    <source>
        <dbReference type="SAM" id="MobiDB-lite"/>
    </source>
</evidence>
<protein>
    <recommendedName>
        <fullName evidence="4">Nitrogen regulatory protein areA GATA-like domain-containing protein</fullName>
    </recommendedName>
</protein>
<organism evidence="2 3">
    <name type="scientific">Thermothelomyces thermophilus (strain ATCC 42464 / BCRC 31852 / DSM 1799)</name>
    <name type="common">Sporotrichum thermophile</name>
    <dbReference type="NCBI Taxonomy" id="573729"/>
    <lineage>
        <taxon>Eukaryota</taxon>
        <taxon>Fungi</taxon>
        <taxon>Dikarya</taxon>
        <taxon>Ascomycota</taxon>
        <taxon>Pezizomycotina</taxon>
        <taxon>Sordariomycetes</taxon>
        <taxon>Sordariomycetidae</taxon>
        <taxon>Sordariales</taxon>
        <taxon>Chaetomiaceae</taxon>
        <taxon>Thermothelomyces</taxon>
    </lineage>
</organism>
<evidence type="ECO:0000313" key="2">
    <source>
        <dbReference type="EMBL" id="AEO54805.1"/>
    </source>
</evidence>
<keyword evidence="3" id="KW-1185">Reference proteome</keyword>
<feature type="compositionally biased region" description="Low complexity" evidence="1">
    <location>
        <begin position="184"/>
        <end position="195"/>
    </location>
</feature>
<accession>G2Q725</accession>
<feature type="compositionally biased region" description="Low complexity" evidence="1">
    <location>
        <begin position="279"/>
        <end position="288"/>
    </location>
</feature>
<name>G2Q725_THET4</name>
<feature type="compositionally biased region" description="Basic and acidic residues" evidence="1">
    <location>
        <begin position="438"/>
        <end position="447"/>
    </location>
</feature>
<dbReference type="HOGENOM" id="CLU_041927_0_0_1"/>
<dbReference type="VEuPathDB" id="FungiDB:MYCTH_2297839"/>
<reference evidence="2 3" key="1">
    <citation type="journal article" date="2011" name="Nat. Biotechnol.">
        <title>Comparative genomic analysis of the thermophilic biomass-degrading fungi Myceliophthora thermophila and Thielavia terrestris.</title>
        <authorList>
            <person name="Berka R.M."/>
            <person name="Grigoriev I.V."/>
            <person name="Otillar R."/>
            <person name="Salamov A."/>
            <person name="Grimwood J."/>
            <person name="Reid I."/>
            <person name="Ishmael N."/>
            <person name="John T."/>
            <person name="Darmond C."/>
            <person name="Moisan M.-C."/>
            <person name="Henrissat B."/>
            <person name="Coutinho P.M."/>
            <person name="Lombard V."/>
            <person name="Natvig D.O."/>
            <person name="Lindquist E."/>
            <person name="Schmutz J."/>
            <person name="Lucas S."/>
            <person name="Harris P."/>
            <person name="Powlowski J."/>
            <person name="Bellemare A."/>
            <person name="Taylor D."/>
            <person name="Butler G."/>
            <person name="de Vries R.P."/>
            <person name="Allijn I.E."/>
            <person name="van den Brink J."/>
            <person name="Ushinsky S."/>
            <person name="Storms R."/>
            <person name="Powell A.J."/>
            <person name="Paulsen I.T."/>
            <person name="Elbourne L.D.H."/>
            <person name="Baker S.E."/>
            <person name="Magnuson J."/>
            <person name="LaBoissiere S."/>
            <person name="Clutterbuck A.J."/>
            <person name="Martinez D."/>
            <person name="Wogulis M."/>
            <person name="de Leon A.L."/>
            <person name="Rey M.W."/>
            <person name="Tsang A."/>
        </authorList>
    </citation>
    <scope>NUCLEOTIDE SEQUENCE [LARGE SCALE GENOMIC DNA]</scope>
    <source>
        <strain evidence="3">ATCC 42464 / BCRC 31852 / DSM 1799</strain>
    </source>
</reference>
<feature type="region of interest" description="Disordered" evidence="1">
    <location>
        <begin position="88"/>
        <end position="416"/>
    </location>
</feature>
<proteinExistence type="predicted"/>
<dbReference type="RefSeq" id="XP_003660050.1">
    <property type="nucleotide sequence ID" value="XM_003660002.1"/>
</dbReference>
<feature type="compositionally biased region" description="Basic and acidic residues" evidence="1">
    <location>
        <begin position="379"/>
        <end position="397"/>
    </location>
</feature>
<dbReference type="STRING" id="573729.G2Q725"/>
<feature type="region of interest" description="Disordered" evidence="1">
    <location>
        <begin position="433"/>
        <end position="459"/>
    </location>
</feature>
<dbReference type="OMA" id="KYWHVYT"/>
<dbReference type="GeneID" id="11505454"/>
<dbReference type="KEGG" id="mtm:MYCTH_2297839"/>
<feature type="region of interest" description="Disordered" evidence="1">
    <location>
        <begin position="472"/>
        <end position="524"/>
    </location>
</feature>
<dbReference type="OrthoDB" id="5424234at2759"/>
<sequence length="544" mass="57693">MGAVMPVGFFENTKEIYAEIASYPVVPPEKIRQYWNVYTTTFRRLFDPSAFRLENFWWHVWGSARLRNLSGPELARLFEEFSNGPTVVPLPSPADRFKRPKAPGPSHRAEGHGNESTPSLRDASDQGSASSGGKKGLTPSSSRPPPPHPILKKSRGPSSSGPRPTARFASPPASGEEAVHDGEAVSSSTASVTTSEMPPPPLPLSVKQRQNTASASSPPASNLTETTGRKQPAVAPAADMPPPPVPLPAGEKPAPTLGKKVVATTAASKRRPVLIRRPSSQSSTGSDSNQRVVAGLGTASKRSTSKRSTPNPPQMSGQGSSSSQTSDSGLSIKTAGKRRANPGAIKRSTSQTVTVEAGGQSDQAETEQQSHPPSPQRRSTWDVRDSVVYHEAAEGRQETFQQRSAAPPRAAPPPVAGFVADQAFGYAAPLMVRSRSSNSDRPHRAREPGVALLPSQPTSSVAMVTATARGQFDSEMVTSDPAVPEARDIPDRVMLGSRPSSSMLDQQLKPTPPSPVPAIPFGRSKSELTLLLARGGKPRKGEDK</sequence>
<feature type="compositionally biased region" description="Low complexity" evidence="1">
    <location>
        <begin position="300"/>
        <end position="331"/>
    </location>
</feature>
<feature type="compositionally biased region" description="Polar residues" evidence="1">
    <location>
        <begin position="347"/>
        <end position="371"/>
    </location>
</feature>
<evidence type="ECO:0008006" key="4">
    <source>
        <dbReference type="Google" id="ProtNLM"/>
    </source>
</evidence>
<gene>
    <name evidence="2" type="ORF">MYCTH_2297839</name>
</gene>
<dbReference type="eggNOG" id="ENOG502SDF2">
    <property type="taxonomic scope" value="Eukaryota"/>
</dbReference>
<dbReference type="Proteomes" id="UP000007322">
    <property type="component" value="Chromosome 1"/>
</dbReference>
<dbReference type="AlphaFoldDB" id="G2Q725"/>